<dbReference type="RefSeq" id="WP_058228048.1">
    <property type="nucleotide sequence ID" value="NZ_CP096567.1"/>
</dbReference>
<evidence type="ECO:0000256" key="2">
    <source>
        <dbReference type="SAM" id="MobiDB-lite"/>
    </source>
</evidence>
<evidence type="ECO:0008006" key="7">
    <source>
        <dbReference type="Google" id="ProtNLM"/>
    </source>
</evidence>
<evidence type="ECO:0000259" key="4">
    <source>
        <dbReference type="PROSITE" id="PS50989"/>
    </source>
</evidence>
<evidence type="ECO:0000256" key="1">
    <source>
        <dbReference type="ARBA" id="ARBA00006102"/>
    </source>
</evidence>
<dbReference type="Proteomes" id="UP000831484">
    <property type="component" value="Plasmid pdjl-6-4"/>
</dbReference>
<dbReference type="InterPro" id="IPR034733">
    <property type="entry name" value="AcCoA_carboxyl_beta"/>
</dbReference>
<reference evidence="6" key="1">
    <citation type="journal article" date="2022" name="Environ. Microbiol.">
        <title>Functional analysis, diversity, and distribution of carbendazim hydrolases MheI and CbmA, responsible for the initial step in carbendazim degradation.</title>
        <authorList>
            <person name="Zhang M."/>
            <person name="Bai X."/>
            <person name="Li Q."/>
            <person name="Zhang L."/>
            <person name="Zhu Q."/>
            <person name="Gao S."/>
            <person name="Ke Z."/>
            <person name="Jiang M."/>
            <person name="Hu J."/>
            <person name="Qiu J."/>
            <person name="Hong Q."/>
        </authorList>
    </citation>
    <scope>NUCLEOTIDE SEQUENCE [LARGE SCALE GENOMIC DNA]</scope>
    <source>
        <strain evidence="6">djl-6</strain>
    </source>
</reference>
<keyword evidence="6" id="KW-1185">Reference proteome</keyword>
<gene>
    <name evidence="5" type="ORF">M0639_32395</name>
</gene>
<sequence>MSKDSTPNPLAQQVIDRHASGFDASRPAEVSRQHQRGKLTARERIALLADEDGFFEFGGLAGPGPAQPGSDPLIAPGDGVVTGVAYVDGRPVALAVFDFTVLGGSNGVTGMQKVARCAERALLDRIPLILLSDGGGHRMQEGLDSRHAAPGSPLLQQLVDLSGLVPVVSAMMGPGFGVATNLAALSDFVVMVRDMSTLGMSSSPFVAAATGENLTNEQIGGADVQACNGVADIAVDDEPEAIDAIRAFLGFLPSSSEEFPPRVPGIRKPAAVDLDEVVPLSSRQSYDVRDVIRGIADEDSVFELREVVAANVVTSFARIDGRPVGVIANQPLHLGGALDSPACEKAAHFIAVCDAFGLPLVILIDLPGFLIGTAAESSQLSRRSGRLVFEMGQATVPRFSIVLRKGYGAAYIAMGGGRSYGADLALAWPTAEICAMPVEGAVDIAYRREWEAADDPTAHRKSLIAKFSSNIGAFEAADGFGIDDVVAPSDTRRLLAEALSRVAPRRESRVPGKRRTISPI</sequence>
<evidence type="ECO:0000313" key="5">
    <source>
        <dbReference type="EMBL" id="UPU46454.1"/>
    </source>
</evidence>
<dbReference type="PANTHER" id="PTHR43842">
    <property type="entry name" value="PROPIONYL-COA CARBOXYLASE BETA CHAIN"/>
    <property type="match status" value="1"/>
</dbReference>
<dbReference type="InterPro" id="IPR011763">
    <property type="entry name" value="COA_CT_C"/>
</dbReference>
<dbReference type="EMBL" id="CP096567">
    <property type="protein sequence ID" value="UPU46454.1"/>
    <property type="molecule type" value="Genomic_DNA"/>
</dbReference>
<feature type="domain" description="CoA carboxyltransferase C-terminal" evidence="4">
    <location>
        <begin position="273"/>
        <end position="501"/>
    </location>
</feature>
<feature type="region of interest" description="Disordered" evidence="2">
    <location>
        <begin position="1"/>
        <end position="37"/>
    </location>
</feature>
<feature type="domain" description="CoA carboxyltransferase N-terminal" evidence="3">
    <location>
        <begin position="4"/>
        <end position="264"/>
    </location>
</feature>
<feature type="compositionally biased region" description="Polar residues" evidence="2">
    <location>
        <begin position="1"/>
        <end position="11"/>
    </location>
</feature>
<dbReference type="GO" id="GO:0004658">
    <property type="term" value="F:propionyl-CoA carboxylase activity"/>
    <property type="evidence" value="ECO:0007669"/>
    <property type="project" value="TreeGrafter"/>
</dbReference>
<dbReference type="Gene3D" id="3.90.226.10">
    <property type="entry name" value="2-enoyl-CoA Hydratase, Chain A, domain 1"/>
    <property type="match status" value="2"/>
</dbReference>
<dbReference type="Pfam" id="PF01039">
    <property type="entry name" value="Carboxyl_trans"/>
    <property type="match status" value="1"/>
</dbReference>
<dbReference type="InterPro" id="IPR051047">
    <property type="entry name" value="AccD/PCCB"/>
</dbReference>
<dbReference type="InterPro" id="IPR029045">
    <property type="entry name" value="ClpP/crotonase-like_dom_sf"/>
</dbReference>
<keyword evidence="5" id="KW-0614">Plasmid</keyword>
<accession>A0AB38RNV1</accession>
<evidence type="ECO:0000313" key="6">
    <source>
        <dbReference type="Proteomes" id="UP000831484"/>
    </source>
</evidence>
<protein>
    <recommendedName>
        <fullName evidence="7">Propionyl-CoA carboxylase beta chain</fullName>
    </recommendedName>
</protein>
<dbReference type="AlphaFoldDB" id="A0AB38RNV1"/>
<dbReference type="PROSITE" id="PS50989">
    <property type="entry name" value="COA_CT_CTER"/>
    <property type="match status" value="1"/>
</dbReference>
<geneLocation type="plasmid" evidence="5 6">
    <name>pdjl-6-4</name>
</geneLocation>
<proteinExistence type="inferred from homology"/>
<evidence type="ECO:0000259" key="3">
    <source>
        <dbReference type="PROSITE" id="PS50980"/>
    </source>
</evidence>
<dbReference type="GO" id="GO:0009317">
    <property type="term" value="C:acetyl-CoA carboxylase complex"/>
    <property type="evidence" value="ECO:0007669"/>
    <property type="project" value="TreeGrafter"/>
</dbReference>
<name>A0AB38RNV1_RHOSG</name>
<dbReference type="PROSITE" id="PS50980">
    <property type="entry name" value="COA_CT_NTER"/>
    <property type="match status" value="1"/>
</dbReference>
<dbReference type="PANTHER" id="PTHR43842:SF2">
    <property type="entry name" value="PROPIONYL-COA CARBOXYLASE BETA CHAIN, MITOCHONDRIAL"/>
    <property type="match status" value="1"/>
</dbReference>
<dbReference type="SUPFAM" id="SSF52096">
    <property type="entry name" value="ClpP/crotonase"/>
    <property type="match status" value="2"/>
</dbReference>
<comment type="similarity">
    <text evidence="1">Belongs to the AccD/PCCB family.</text>
</comment>
<dbReference type="InterPro" id="IPR011762">
    <property type="entry name" value="COA_CT_N"/>
</dbReference>
<organism evidence="5 6">
    <name type="scientific">Rhodococcus qingshengii JCM 15477</name>
    <dbReference type="NCBI Taxonomy" id="1303681"/>
    <lineage>
        <taxon>Bacteria</taxon>
        <taxon>Bacillati</taxon>
        <taxon>Actinomycetota</taxon>
        <taxon>Actinomycetes</taxon>
        <taxon>Mycobacteriales</taxon>
        <taxon>Nocardiaceae</taxon>
        <taxon>Rhodococcus</taxon>
        <taxon>Rhodococcus erythropolis group</taxon>
    </lineage>
</organism>